<dbReference type="SMART" id="SM00473">
    <property type="entry name" value="PAN_AP"/>
    <property type="match status" value="1"/>
</dbReference>
<keyword evidence="10 17" id="KW-1133">Transmembrane helix</keyword>
<comment type="similarity">
    <text evidence="16">Belongs to the protein kinase superfamily. Ser/Thr protein kinase family.</text>
</comment>
<accession>A0A7N0SXT6</accession>
<keyword evidence="11 17" id="KW-0472">Membrane</keyword>
<keyword evidence="12" id="KW-1015">Disulfide bond</keyword>
<reference evidence="22" key="1">
    <citation type="submission" date="2021-01" db="UniProtKB">
        <authorList>
            <consortium name="EnsemblPlants"/>
        </authorList>
    </citation>
    <scope>IDENTIFICATION</scope>
</reference>
<dbReference type="Gramene" id="Kaladp0011s1287.4.v1.1">
    <property type="protein sequence ID" value="Kaladp0011s1287.4.v1.1"/>
    <property type="gene ID" value="Kaladp0011s1287.v1.1"/>
</dbReference>
<evidence type="ECO:0000256" key="7">
    <source>
        <dbReference type="ARBA" id="ARBA00022741"/>
    </source>
</evidence>
<name>A0A7N0SXT6_KALFE</name>
<dbReference type="Gramene" id="Kaladp0011s1287.2.v1.1">
    <property type="protein sequence ID" value="Kaladp0011s1287.2.v1.1"/>
    <property type="gene ID" value="Kaladp0011s1287.v1.1"/>
</dbReference>
<dbReference type="EnsemblPlants" id="Kaladp0011s1287.3.v1.1">
    <property type="protein sequence ID" value="Kaladp0011s1287.3.v1.1"/>
    <property type="gene ID" value="Kaladp0011s1287.v1.1"/>
</dbReference>
<dbReference type="Gene3D" id="2.90.10.10">
    <property type="entry name" value="Bulb-type lectin domain"/>
    <property type="match status" value="1"/>
</dbReference>
<evidence type="ECO:0000256" key="14">
    <source>
        <dbReference type="ARBA" id="ARBA00047899"/>
    </source>
</evidence>
<evidence type="ECO:0000256" key="11">
    <source>
        <dbReference type="ARBA" id="ARBA00023136"/>
    </source>
</evidence>
<evidence type="ECO:0000256" key="17">
    <source>
        <dbReference type="SAM" id="Phobius"/>
    </source>
</evidence>
<dbReference type="Proteomes" id="UP000594263">
    <property type="component" value="Unplaced"/>
</dbReference>
<keyword evidence="13" id="KW-0325">Glycoprotein</keyword>
<dbReference type="InterPro" id="IPR021820">
    <property type="entry name" value="S-locus_recpt_kinase_C"/>
</dbReference>
<dbReference type="InterPro" id="IPR024171">
    <property type="entry name" value="SRK-like_kinase"/>
</dbReference>
<dbReference type="PIRSF" id="PIRSF000641">
    <property type="entry name" value="SRK"/>
    <property type="match status" value="1"/>
</dbReference>
<evidence type="ECO:0000256" key="6">
    <source>
        <dbReference type="ARBA" id="ARBA00022729"/>
    </source>
</evidence>
<dbReference type="EnsemblPlants" id="Kaladp0011s1287.1.v1.1">
    <property type="protein sequence ID" value="Kaladp0011s1287.1.v1.1"/>
    <property type="gene ID" value="Kaladp0011s1287.v1.1"/>
</dbReference>
<feature type="chain" id="PRO_5033597517" description="Receptor-like serine/threonine-protein kinase" evidence="18">
    <location>
        <begin position="24"/>
        <end position="821"/>
    </location>
</feature>
<dbReference type="Pfam" id="PF07714">
    <property type="entry name" value="PK_Tyr_Ser-Thr"/>
    <property type="match status" value="1"/>
</dbReference>
<dbReference type="GO" id="GO:0048544">
    <property type="term" value="P:recognition of pollen"/>
    <property type="evidence" value="ECO:0007669"/>
    <property type="project" value="InterPro"/>
</dbReference>
<dbReference type="Pfam" id="PF11883">
    <property type="entry name" value="DUF3403"/>
    <property type="match status" value="1"/>
</dbReference>
<evidence type="ECO:0000256" key="8">
    <source>
        <dbReference type="ARBA" id="ARBA00022777"/>
    </source>
</evidence>
<evidence type="ECO:0000256" key="12">
    <source>
        <dbReference type="ARBA" id="ARBA00023157"/>
    </source>
</evidence>
<dbReference type="InterPro" id="IPR003609">
    <property type="entry name" value="Pan_app"/>
</dbReference>
<keyword evidence="23" id="KW-1185">Reference proteome</keyword>
<feature type="signal peptide" evidence="18">
    <location>
        <begin position="1"/>
        <end position="23"/>
    </location>
</feature>
<evidence type="ECO:0000256" key="16">
    <source>
        <dbReference type="PIRNR" id="PIRNR000641"/>
    </source>
</evidence>
<dbReference type="InterPro" id="IPR036426">
    <property type="entry name" value="Bulb-type_lectin_dom_sf"/>
</dbReference>
<dbReference type="SMART" id="SM00108">
    <property type="entry name" value="B_lectin"/>
    <property type="match status" value="1"/>
</dbReference>
<dbReference type="EnsemblPlants" id="Kaladp0011s1287.2.v1.1">
    <property type="protein sequence ID" value="Kaladp0011s1287.2.v1.1"/>
    <property type="gene ID" value="Kaladp0011s1287.v1.1"/>
</dbReference>
<dbReference type="AlphaFoldDB" id="A0A7N0SXT6"/>
<feature type="domain" description="Protein kinase" evidence="19">
    <location>
        <begin position="505"/>
        <end position="781"/>
    </location>
</feature>
<dbReference type="PROSITE" id="PS50927">
    <property type="entry name" value="BULB_LECTIN"/>
    <property type="match status" value="1"/>
</dbReference>
<dbReference type="CDD" id="cd01098">
    <property type="entry name" value="PAN_AP_plant"/>
    <property type="match status" value="1"/>
</dbReference>
<dbReference type="CDD" id="cd14066">
    <property type="entry name" value="STKc_IRAK"/>
    <property type="match status" value="1"/>
</dbReference>
<evidence type="ECO:0000313" key="23">
    <source>
        <dbReference type="Proteomes" id="UP000594263"/>
    </source>
</evidence>
<dbReference type="GO" id="GO:0004674">
    <property type="term" value="F:protein serine/threonine kinase activity"/>
    <property type="evidence" value="ECO:0007669"/>
    <property type="project" value="UniProtKB-KW"/>
</dbReference>
<keyword evidence="5 17" id="KW-0812">Transmembrane</keyword>
<evidence type="ECO:0000313" key="22">
    <source>
        <dbReference type="EnsemblPlants" id="Kaladp0011s1287.4.v1.1"/>
    </source>
</evidence>
<dbReference type="InterPro" id="IPR000719">
    <property type="entry name" value="Prot_kinase_dom"/>
</dbReference>
<evidence type="ECO:0000256" key="1">
    <source>
        <dbReference type="ARBA" id="ARBA00004251"/>
    </source>
</evidence>
<dbReference type="OMA" id="CICLTFC"/>
<dbReference type="PANTHER" id="PTHR27002:SF851">
    <property type="entry name" value="G-TYPE LECTIN S-RECEPTOR-LIKE SERINE_THREONINE-PROTEIN KINASE SD1-1"/>
    <property type="match status" value="1"/>
</dbReference>
<dbReference type="SUPFAM" id="SSF51110">
    <property type="entry name" value="alpha-D-mannose-specific plant lectins"/>
    <property type="match status" value="1"/>
</dbReference>
<comment type="catalytic activity">
    <reaction evidence="14 16">
        <text>L-threonyl-[protein] + ATP = O-phospho-L-threonyl-[protein] + ADP + H(+)</text>
        <dbReference type="Rhea" id="RHEA:46608"/>
        <dbReference type="Rhea" id="RHEA-COMP:11060"/>
        <dbReference type="Rhea" id="RHEA-COMP:11605"/>
        <dbReference type="ChEBI" id="CHEBI:15378"/>
        <dbReference type="ChEBI" id="CHEBI:30013"/>
        <dbReference type="ChEBI" id="CHEBI:30616"/>
        <dbReference type="ChEBI" id="CHEBI:61977"/>
        <dbReference type="ChEBI" id="CHEBI:456216"/>
        <dbReference type="EC" id="2.7.11.1"/>
    </reaction>
</comment>
<evidence type="ECO:0000256" key="15">
    <source>
        <dbReference type="ARBA" id="ARBA00048679"/>
    </source>
</evidence>
<dbReference type="Gene3D" id="1.10.510.10">
    <property type="entry name" value="Transferase(Phosphotransferase) domain 1"/>
    <property type="match status" value="1"/>
</dbReference>
<keyword evidence="4 16" id="KW-0808">Transferase</keyword>
<evidence type="ECO:0000256" key="13">
    <source>
        <dbReference type="ARBA" id="ARBA00023180"/>
    </source>
</evidence>
<dbReference type="Pfam" id="PF01453">
    <property type="entry name" value="B_lectin"/>
    <property type="match status" value="1"/>
</dbReference>
<evidence type="ECO:0000256" key="4">
    <source>
        <dbReference type="ARBA" id="ARBA00022679"/>
    </source>
</evidence>
<feature type="domain" description="Apple" evidence="21">
    <location>
        <begin position="337"/>
        <end position="419"/>
    </location>
</feature>
<keyword evidence="6 18" id="KW-0732">Signal</keyword>
<dbReference type="Pfam" id="PF08276">
    <property type="entry name" value="PAN_2"/>
    <property type="match status" value="1"/>
</dbReference>
<evidence type="ECO:0000259" key="21">
    <source>
        <dbReference type="PROSITE" id="PS50948"/>
    </source>
</evidence>
<feature type="transmembrane region" description="Helical" evidence="17">
    <location>
        <begin position="436"/>
        <end position="459"/>
    </location>
</feature>
<dbReference type="EC" id="2.7.11.1" evidence="16"/>
<dbReference type="PROSITE" id="PS50948">
    <property type="entry name" value="PAN"/>
    <property type="match status" value="1"/>
</dbReference>
<dbReference type="CDD" id="cd00028">
    <property type="entry name" value="B_lectin"/>
    <property type="match status" value="1"/>
</dbReference>
<evidence type="ECO:0000256" key="18">
    <source>
        <dbReference type="SAM" id="SignalP"/>
    </source>
</evidence>
<dbReference type="InterPro" id="IPR000858">
    <property type="entry name" value="S_locus_glycoprot_dom"/>
</dbReference>
<dbReference type="Pfam" id="PF00954">
    <property type="entry name" value="S_locus_glycop"/>
    <property type="match status" value="1"/>
</dbReference>
<sequence length="821" mass="91907">MIPSTIGFVFFTVVFFLPPSISTGSITVKQNLTAGQTVLSSDGVFELGFFSPGTSGKQYIGVWYQVSKNVVIWVANRESPVINLPGTLMLNASGTISIFDSKNNMVWCSTSSRPPRNEPKAYLLDSGNFIITDESADNIDGILWQGFDYPCDTQVPGMKIGRDLRNGRDVYQSSWKSVDDPAEGNITLKLDMLGIPQFFVRNGFKELFRSGPWNGLRFSGRPNLKPNPMYTFKYVSDENWIYYDYQPTIGSVLMRTVANLTGALERYIWNGRDSWNLYLTFQADNCDSYNWCGNNAKCNINNSPSCTCLKGYVPKSQKDWDIADWSSGCVLRTSLSCLNNGDGFVKHSDVKVPDTRNTWSNRSMTLQDCRMSCLMNCSCTAYASWDVRNGGSGCINWLGELRDVREYSGYGQEIFLKLPSSEVVRVSSSTDKQRRILIGSISSAGLFFTGLAIGLYVLYRKKRNRNKQETRERNSWSGYGSGDQKGDLDLPVYDFETVTRATNQFSLANKLGEGGFGPVYKGVLEGGQEVAVKRLSHDSKQGSEEFKNEVKFIAKLQHRNLVRLLGCCIQEEKILIYEYMRNKSLDGILFDAKRGAMLDWPKRFNIITGIVRGVLYLHQDSRLRVIHRDLKASNILLDDELNPKVSDFGMARCFRGDETAVNTTRVVGTYGYMPPEYAIDGIFSVKSDVFSFGVLLLEIVTGKRNRGFHHPDHHLNLLGHVWRTFKKGAYTELVDEALGDSCVPSQVLRSLHVGLLCVQRSPAERPTMSTVNLMLSSDTTLPAPMQPGFYTPRTTNDPDSSSSGVELLSGNEMTVTLLTAR</sequence>
<dbReference type="SMART" id="SM00220">
    <property type="entry name" value="S_TKc"/>
    <property type="match status" value="1"/>
</dbReference>
<evidence type="ECO:0000259" key="19">
    <source>
        <dbReference type="PROSITE" id="PS50011"/>
    </source>
</evidence>
<evidence type="ECO:0000256" key="5">
    <source>
        <dbReference type="ARBA" id="ARBA00022692"/>
    </source>
</evidence>
<dbReference type="InterPro" id="IPR001245">
    <property type="entry name" value="Ser-Thr/Tyr_kinase_cat_dom"/>
</dbReference>
<feature type="domain" description="Bulb-type lectin" evidence="20">
    <location>
        <begin position="23"/>
        <end position="144"/>
    </location>
</feature>
<dbReference type="PROSITE" id="PS50011">
    <property type="entry name" value="PROTEIN_KINASE_DOM"/>
    <property type="match status" value="1"/>
</dbReference>
<dbReference type="EnsemblPlants" id="Kaladp0011s1287.4.v1.1">
    <property type="protein sequence ID" value="Kaladp0011s1287.4.v1.1"/>
    <property type="gene ID" value="Kaladp0011s1287.v1.1"/>
</dbReference>
<organism evidence="22 23">
    <name type="scientific">Kalanchoe fedtschenkoi</name>
    <name type="common">Lavender scallops</name>
    <name type="synonym">South American air plant</name>
    <dbReference type="NCBI Taxonomy" id="63787"/>
    <lineage>
        <taxon>Eukaryota</taxon>
        <taxon>Viridiplantae</taxon>
        <taxon>Streptophyta</taxon>
        <taxon>Embryophyta</taxon>
        <taxon>Tracheophyta</taxon>
        <taxon>Spermatophyta</taxon>
        <taxon>Magnoliopsida</taxon>
        <taxon>eudicotyledons</taxon>
        <taxon>Gunneridae</taxon>
        <taxon>Pentapetalae</taxon>
        <taxon>Saxifragales</taxon>
        <taxon>Crassulaceae</taxon>
        <taxon>Kalanchoe</taxon>
    </lineage>
</organism>
<proteinExistence type="inferred from homology"/>
<keyword evidence="2" id="KW-1003">Cell membrane</keyword>
<dbReference type="InterPro" id="IPR011009">
    <property type="entry name" value="Kinase-like_dom_sf"/>
</dbReference>
<dbReference type="Gramene" id="Kaladp0011s1287.3.v1.1">
    <property type="protein sequence ID" value="Kaladp0011s1287.3.v1.1"/>
    <property type="gene ID" value="Kaladp0011s1287.v1.1"/>
</dbReference>
<dbReference type="PROSITE" id="PS00108">
    <property type="entry name" value="PROTEIN_KINASE_ST"/>
    <property type="match status" value="1"/>
</dbReference>
<evidence type="ECO:0000259" key="20">
    <source>
        <dbReference type="PROSITE" id="PS50927"/>
    </source>
</evidence>
<evidence type="ECO:0000256" key="3">
    <source>
        <dbReference type="ARBA" id="ARBA00022527"/>
    </source>
</evidence>
<dbReference type="SUPFAM" id="SSF56112">
    <property type="entry name" value="Protein kinase-like (PK-like)"/>
    <property type="match status" value="1"/>
</dbReference>
<evidence type="ECO:0000256" key="9">
    <source>
        <dbReference type="ARBA" id="ARBA00022840"/>
    </source>
</evidence>
<comment type="subcellular location">
    <subcellularLocation>
        <location evidence="1">Cell membrane</location>
        <topology evidence="1">Single-pass type I membrane protein</topology>
    </subcellularLocation>
</comment>
<keyword evidence="9 16" id="KW-0067">ATP-binding</keyword>
<dbReference type="Gramene" id="Kaladp0011s1287.1.v1.1">
    <property type="protein sequence ID" value="Kaladp0011s1287.1.v1.1"/>
    <property type="gene ID" value="Kaladp0011s1287.v1.1"/>
</dbReference>
<dbReference type="GO" id="GO:0005886">
    <property type="term" value="C:plasma membrane"/>
    <property type="evidence" value="ECO:0007669"/>
    <property type="project" value="UniProtKB-SubCell"/>
</dbReference>
<dbReference type="GO" id="GO:0005524">
    <property type="term" value="F:ATP binding"/>
    <property type="evidence" value="ECO:0007669"/>
    <property type="project" value="UniProtKB-KW"/>
</dbReference>
<keyword evidence="8 16" id="KW-0418">Kinase</keyword>
<dbReference type="FunFam" id="3.30.200.20:FF:000195">
    <property type="entry name" value="G-type lectin S-receptor-like serine/threonine-protein kinase"/>
    <property type="match status" value="1"/>
</dbReference>
<comment type="catalytic activity">
    <reaction evidence="15 16">
        <text>L-seryl-[protein] + ATP = O-phospho-L-seryl-[protein] + ADP + H(+)</text>
        <dbReference type="Rhea" id="RHEA:17989"/>
        <dbReference type="Rhea" id="RHEA-COMP:9863"/>
        <dbReference type="Rhea" id="RHEA-COMP:11604"/>
        <dbReference type="ChEBI" id="CHEBI:15378"/>
        <dbReference type="ChEBI" id="CHEBI:29999"/>
        <dbReference type="ChEBI" id="CHEBI:30616"/>
        <dbReference type="ChEBI" id="CHEBI:83421"/>
        <dbReference type="ChEBI" id="CHEBI:456216"/>
        <dbReference type="EC" id="2.7.11.1"/>
    </reaction>
</comment>
<dbReference type="Gene3D" id="3.30.200.20">
    <property type="entry name" value="Phosphorylase Kinase, domain 1"/>
    <property type="match status" value="1"/>
</dbReference>
<evidence type="ECO:0000256" key="2">
    <source>
        <dbReference type="ARBA" id="ARBA00022475"/>
    </source>
</evidence>
<dbReference type="InterPro" id="IPR001480">
    <property type="entry name" value="Bulb-type_lectin_dom"/>
</dbReference>
<dbReference type="InterPro" id="IPR008271">
    <property type="entry name" value="Ser/Thr_kinase_AS"/>
</dbReference>
<dbReference type="FunFam" id="1.10.510.10:FF:000060">
    <property type="entry name" value="G-type lectin S-receptor-like serine/threonine-protein kinase"/>
    <property type="match status" value="1"/>
</dbReference>
<evidence type="ECO:0000256" key="10">
    <source>
        <dbReference type="ARBA" id="ARBA00022989"/>
    </source>
</evidence>
<dbReference type="PANTHER" id="PTHR27002">
    <property type="entry name" value="RECEPTOR-LIKE SERINE/THREONINE-PROTEIN KINASE SD1-8"/>
    <property type="match status" value="1"/>
</dbReference>
<keyword evidence="7 16" id="KW-0547">Nucleotide-binding</keyword>
<protein>
    <recommendedName>
        <fullName evidence="16">Receptor-like serine/threonine-protein kinase</fullName>
        <ecNumber evidence="16">2.7.11.1</ecNumber>
    </recommendedName>
</protein>
<keyword evidence="3 16" id="KW-0723">Serine/threonine-protein kinase</keyword>